<proteinExistence type="predicted"/>
<organism evidence="1 2">
    <name type="scientific">Anisakis simplex</name>
    <name type="common">Herring worm</name>
    <dbReference type="NCBI Taxonomy" id="6269"/>
    <lineage>
        <taxon>Eukaryota</taxon>
        <taxon>Metazoa</taxon>
        <taxon>Ecdysozoa</taxon>
        <taxon>Nematoda</taxon>
        <taxon>Chromadorea</taxon>
        <taxon>Rhabditida</taxon>
        <taxon>Spirurina</taxon>
        <taxon>Ascaridomorpha</taxon>
        <taxon>Ascaridoidea</taxon>
        <taxon>Anisakidae</taxon>
        <taxon>Anisakis</taxon>
        <taxon>Anisakis simplex complex</taxon>
    </lineage>
</organism>
<name>A0A3P6Q713_ANISI</name>
<keyword evidence="2" id="KW-1185">Reference proteome</keyword>
<dbReference type="AlphaFoldDB" id="A0A3P6Q713"/>
<protein>
    <submittedName>
        <fullName evidence="1">Uncharacterized protein</fullName>
    </submittedName>
</protein>
<gene>
    <name evidence="1" type="ORF">ASIM_LOCUS6183</name>
</gene>
<evidence type="ECO:0000313" key="2">
    <source>
        <dbReference type="Proteomes" id="UP000267096"/>
    </source>
</evidence>
<accession>A0A3P6Q713</accession>
<reference evidence="1 2" key="1">
    <citation type="submission" date="2018-11" db="EMBL/GenBank/DDBJ databases">
        <authorList>
            <consortium name="Pathogen Informatics"/>
        </authorList>
    </citation>
    <scope>NUCLEOTIDE SEQUENCE [LARGE SCALE GENOMIC DNA]</scope>
</reference>
<dbReference type="EMBL" id="UYRR01013093">
    <property type="protein sequence ID" value="VDK26648.1"/>
    <property type="molecule type" value="Genomic_DNA"/>
</dbReference>
<evidence type="ECO:0000313" key="1">
    <source>
        <dbReference type="EMBL" id="VDK26648.1"/>
    </source>
</evidence>
<sequence length="43" mass="5562">MKKNKFQDRNRVHHNRSRIVKEREELLVRRVMDWIHYSKWVWG</sequence>
<dbReference type="Proteomes" id="UP000267096">
    <property type="component" value="Unassembled WGS sequence"/>
</dbReference>